<protein>
    <submittedName>
        <fullName evidence="2">Uncharacterized protein</fullName>
    </submittedName>
</protein>
<gene>
    <name evidence="2" type="ORF">P691DRAFT_711070</name>
</gene>
<proteinExistence type="predicted"/>
<evidence type="ECO:0000313" key="3">
    <source>
        <dbReference type="Proteomes" id="UP000807342"/>
    </source>
</evidence>
<feature type="compositionally biased region" description="Pro residues" evidence="1">
    <location>
        <begin position="26"/>
        <end position="39"/>
    </location>
</feature>
<comment type="caution">
    <text evidence="2">The sequence shown here is derived from an EMBL/GenBank/DDBJ whole genome shotgun (WGS) entry which is preliminary data.</text>
</comment>
<dbReference type="Proteomes" id="UP000807342">
    <property type="component" value="Unassembled WGS sequence"/>
</dbReference>
<keyword evidence="3" id="KW-1185">Reference proteome</keyword>
<dbReference type="EMBL" id="MU151335">
    <property type="protein sequence ID" value="KAF9444957.1"/>
    <property type="molecule type" value="Genomic_DNA"/>
</dbReference>
<accession>A0A9P5X7U4</accession>
<evidence type="ECO:0000256" key="1">
    <source>
        <dbReference type="SAM" id="MobiDB-lite"/>
    </source>
</evidence>
<feature type="region of interest" description="Disordered" evidence="1">
    <location>
        <begin position="1"/>
        <end position="47"/>
    </location>
</feature>
<evidence type="ECO:0000313" key="2">
    <source>
        <dbReference type="EMBL" id="KAF9444957.1"/>
    </source>
</evidence>
<dbReference type="OrthoDB" id="3153997at2759"/>
<sequence length="284" mass="31970">MPGPTNNKKKQKRKAQLKNKKKKTNPKPPTPPPSNPPSSPSSVVEFWTPPQSDAYQASVSQYSPCRDYEYDSNPLIPEKPFIYDPGNGPRVRDTRAFLSSKFFSQPPAWDVPLCAEFAQDEVLEMIRTVLPEELALILWYNKSRATSRICPACQRLFRLGDNLPEHMTLSDTEYFQQNTPSHLPNPRMLREQEVSGLCSPVCFILAAFNYPGAIQSAWGRMGDEMDEESWTLLNGPGDGTTHSDLSQGLGMLVKMTRLYDLGLAQLCFDDDDWATTEASESELM</sequence>
<dbReference type="AlphaFoldDB" id="A0A9P5X7U4"/>
<name>A0A9P5X7U4_9AGAR</name>
<organism evidence="2 3">
    <name type="scientific">Macrolepiota fuliginosa MF-IS2</name>
    <dbReference type="NCBI Taxonomy" id="1400762"/>
    <lineage>
        <taxon>Eukaryota</taxon>
        <taxon>Fungi</taxon>
        <taxon>Dikarya</taxon>
        <taxon>Basidiomycota</taxon>
        <taxon>Agaricomycotina</taxon>
        <taxon>Agaricomycetes</taxon>
        <taxon>Agaricomycetidae</taxon>
        <taxon>Agaricales</taxon>
        <taxon>Agaricineae</taxon>
        <taxon>Agaricaceae</taxon>
        <taxon>Macrolepiota</taxon>
    </lineage>
</organism>
<reference evidence="2" key="1">
    <citation type="submission" date="2020-11" db="EMBL/GenBank/DDBJ databases">
        <authorList>
            <consortium name="DOE Joint Genome Institute"/>
            <person name="Ahrendt S."/>
            <person name="Riley R."/>
            <person name="Andreopoulos W."/>
            <person name="Labutti K."/>
            <person name="Pangilinan J."/>
            <person name="Ruiz-Duenas F.J."/>
            <person name="Barrasa J.M."/>
            <person name="Sanchez-Garcia M."/>
            <person name="Camarero S."/>
            <person name="Miyauchi S."/>
            <person name="Serrano A."/>
            <person name="Linde D."/>
            <person name="Babiker R."/>
            <person name="Drula E."/>
            <person name="Ayuso-Fernandez I."/>
            <person name="Pacheco R."/>
            <person name="Padilla G."/>
            <person name="Ferreira P."/>
            <person name="Barriuso J."/>
            <person name="Kellner H."/>
            <person name="Castanera R."/>
            <person name="Alfaro M."/>
            <person name="Ramirez L."/>
            <person name="Pisabarro A.G."/>
            <person name="Kuo A."/>
            <person name="Tritt A."/>
            <person name="Lipzen A."/>
            <person name="He G."/>
            <person name="Yan M."/>
            <person name="Ng V."/>
            <person name="Cullen D."/>
            <person name="Martin F."/>
            <person name="Rosso M.-N."/>
            <person name="Henrissat B."/>
            <person name="Hibbett D."/>
            <person name="Martinez A.T."/>
            <person name="Grigoriev I.V."/>
        </authorList>
    </citation>
    <scope>NUCLEOTIDE SEQUENCE</scope>
    <source>
        <strain evidence="2">MF-IS2</strain>
    </source>
</reference>
<feature type="compositionally biased region" description="Basic residues" evidence="1">
    <location>
        <begin position="7"/>
        <end position="25"/>
    </location>
</feature>